<evidence type="ECO:0000256" key="6">
    <source>
        <dbReference type="ARBA" id="ARBA00022989"/>
    </source>
</evidence>
<keyword evidence="7" id="KW-0915">Sodium</keyword>
<evidence type="ECO:0000256" key="12">
    <source>
        <dbReference type="RuleBase" id="RU000679"/>
    </source>
</evidence>
<sequence length="182" mass="20928">MPETLLRLGSSLYKHGLVTVKISFPHKEQKEYFEMTSKRALWRKGALVIHAAVGEELCSSREEVKVDGLLKISPQMYHDIKGKVGGSIRISNIEETVTESRKVSNAKEESAIEKTSRRRAVKIPVFWKAFKNIFFVICLIFLIIQSVEFFNVYYKYPTTIVKEVTVAKEFKLPAITFCFRTT</sequence>
<organism evidence="14 15">
    <name type="scientific">Araneus ventricosus</name>
    <name type="common">Orbweaver spider</name>
    <name type="synonym">Epeira ventricosa</name>
    <dbReference type="NCBI Taxonomy" id="182803"/>
    <lineage>
        <taxon>Eukaryota</taxon>
        <taxon>Metazoa</taxon>
        <taxon>Ecdysozoa</taxon>
        <taxon>Arthropoda</taxon>
        <taxon>Chelicerata</taxon>
        <taxon>Arachnida</taxon>
        <taxon>Araneae</taxon>
        <taxon>Araneomorphae</taxon>
        <taxon>Entelegynae</taxon>
        <taxon>Araneoidea</taxon>
        <taxon>Araneidae</taxon>
        <taxon>Araneus</taxon>
    </lineage>
</organism>
<keyword evidence="8 12" id="KW-0406">Ion transport</keyword>
<evidence type="ECO:0000256" key="13">
    <source>
        <dbReference type="SAM" id="Phobius"/>
    </source>
</evidence>
<keyword evidence="15" id="KW-1185">Reference proteome</keyword>
<comment type="similarity">
    <text evidence="2 12">Belongs to the amiloride-sensitive sodium channel (TC 1.A.6) family.</text>
</comment>
<reference evidence="14 15" key="1">
    <citation type="journal article" date="2019" name="Sci. Rep.">
        <title>Orb-weaving spider Araneus ventricosus genome elucidates the spidroin gene catalogue.</title>
        <authorList>
            <person name="Kono N."/>
            <person name="Nakamura H."/>
            <person name="Ohtoshi R."/>
            <person name="Moran D.A.P."/>
            <person name="Shinohara A."/>
            <person name="Yoshida Y."/>
            <person name="Fujiwara M."/>
            <person name="Mori M."/>
            <person name="Tomita M."/>
            <person name="Arakawa K."/>
        </authorList>
    </citation>
    <scope>NUCLEOTIDE SEQUENCE [LARGE SCALE GENOMIC DNA]</scope>
</reference>
<keyword evidence="5 12" id="KW-0812">Transmembrane</keyword>
<evidence type="ECO:0000256" key="10">
    <source>
        <dbReference type="ARBA" id="ARBA00023201"/>
    </source>
</evidence>
<feature type="transmembrane region" description="Helical" evidence="13">
    <location>
        <begin position="125"/>
        <end position="144"/>
    </location>
</feature>
<keyword evidence="9 13" id="KW-0472">Membrane</keyword>
<keyword evidence="10 12" id="KW-0739">Sodium transport</keyword>
<evidence type="ECO:0000256" key="5">
    <source>
        <dbReference type="ARBA" id="ARBA00022692"/>
    </source>
</evidence>
<keyword evidence="11 12" id="KW-0407">Ion channel</keyword>
<dbReference type="Pfam" id="PF00858">
    <property type="entry name" value="ASC"/>
    <property type="match status" value="1"/>
</dbReference>
<evidence type="ECO:0000313" key="15">
    <source>
        <dbReference type="Proteomes" id="UP000499080"/>
    </source>
</evidence>
<keyword evidence="6 13" id="KW-1133">Transmembrane helix</keyword>
<evidence type="ECO:0000256" key="2">
    <source>
        <dbReference type="ARBA" id="ARBA00007193"/>
    </source>
</evidence>
<evidence type="ECO:0000256" key="3">
    <source>
        <dbReference type="ARBA" id="ARBA00022448"/>
    </source>
</evidence>
<dbReference type="GO" id="GO:0005272">
    <property type="term" value="F:sodium channel activity"/>
    <property type="evidence" value="ECO:0007669"/>
    <property type="project" value="UniProtKB-KW"/>
</dbReference>
<accession>A0A4Y2G0D8</accession>
<dbReference type="GO" id="GO:0016020">
    <property type="term" value="C:membrane"/>
    <property type="evidence" value="ECO:0007669"/>
    <property type="project" value="UniProtKB-SubCell"/>
</dbReference>
<protein>
    <submittedName>
        <fullName evidence="14">Uncharacterized protein</fullName>
    </submittedName>
</protein>
<evidence type="ECO:0000256" key="8">
    <source>
        <dbReference type="ARBA" id="ARBA00023065"/>
    </source>
</evidence>
<dbReference type="EMBL" id="BGPR01001169">
    <property type="protein sequence ID" value="GBM47190.1"/>
    <property type="molecule type" value="Genomic_DNA"/>
</dbReference>
<evidence type="ECO:0000256" key="4">
    <source>
        <dbReference type="ARBA" id="ARBA00022461"/>
    </source>
</evidence>
<comment type="caution">
    <text evidence="14">The sequence shown here is derived from an EMBL/GenBank/DDBJ whole genome shotgun (WGS) entry which is preliminary data.</text>
</comment>
<evidence type="ECO:0000256" key="9">
    <source>
        <dbReference type="ARBA" id="ARBA00023136"/>
    </source>
</evidence>
<dbReference type="Proteomes" id="UP000499080">
    <property type="component" value="Unassembled WGS sequence"/>
</dbReference>
<dbReference type="AlphaFoldDB" id="A0A4Y2G0D8"/>
<evidence type="ECO:0000256" key="7">
    <source>
        <dbReference type="ARBA" id="ARBA00023053"/>
    </source>
</evidence>
<name>A0A4Y2G0D8_ARAVE</name>
<gene>
    <name evidence="14" type="ORF">AVEN_271255_1</name>
</gene>
<comment type="subcellular location">
    <subcellularLocation>
        <location evidence="1">Membrane</location>
        <topology evidence="1">Multi-pass membrane protein</topology>
    </subcellularLocation>
</comment>
<evidence type="ECO:0000313" key="14">
    <source>
        <dbReference type="EMBL" id="GBM47190.1"/>
    </source>
</evidence>
<evidence type="ECO:0000256" key="1">
    <source>
        <dbReference type="ARBA" id="ARBA00004141"/>
    </source>
</evidence>
<keyword evidence="4 12" id="KW-0894">Sodium channel</keyword>
<evidence type="ECO:0000256" key="11">
    <source>
        <dbReference type="ARBA" id="ARBA00023303"/>
    </source>
</evidence>
<dbReference type="InterPro" id="IPR001873">
    <property type="entry name" value="ENaC"/>
</dbReference>
<proteinExistence type="inferred from homology"/>
<keyword evidence="3 12" id="KW-0813">Transport</keyword>
<dbReference type="OrthoDB" id="6470564at2759"/>